<dbReference type="OrthoDB" id="4337792at2759"/>
<proteinExistence type="predicted"/>
<evidence type="ECO:0000256" key="6">
    <source>
        <dbReference type="ARBA" id="ARBA00023242"/>
    </source>
</evidence>
<dbReference type="PROSITE" id="PS00463">
    <property type="entry name" value="ZN2_CY6_FUNGAL_1"/>
    <property type="match status" value="1"/>
</dbReference>
<reference evidence="9" key="1">
    <citation type="journal article" date="2020" name="Stud. Mycol.">
        <title>101 Dothideomycetes genomes: a test case for predicting lifestyles and emergence of pathogens.</title>
        <authorList>
            <person name="Haridas S."/>
            <person name="Albert R."/>
            <person name="Binder M."/>
            <person name="Bloem J."/>
            <person name="Labutti K."/>
            <person name="Salamov A."/>
            <person name="Andreopoulos B."/>
            <person name="Baker S."/>
            <person name="Barry K."/>
            <person name="Bills G."/>
            <person name="Bluhm B."/>
            <person name="Cannon C."/>
            <person name="Castanera R."/>
            <person name="Culley D."/>
            <person name="Daum C."/>
            <person name="Ezra D."/>
            <person name="Gonzalez J."/>
            <person name="Henrissat B."/>
            <person name="Kuo A."/>
            <person name="Liang C."/>
            <person name="Lipzen A."/>
            <person name="Lutzoni F."/>
            <person name="Magnuson J."/>
            <person name="Mondo S."/>
            <person name="Nolan M."/>
            <person name="Ohm R."/>
            <person name="Pangilinan J."/>
            <person name="Park H.-J."/>
            <person name="Ramirez L."/>
            <person name="Alfaro M."/>
            <person name="Sun H."/>
            <person name="Tritt A."/>
            <person name="Yoshinaga Y."/>
            <person name="Zwiers L.-H."/>
            <person name="Turgeon B."/>
            <person name="Goodwin S."/>
            <person name="Spatafora J."/>
            <person name="Crous P."/>
            <person name="Grigoriev I."/>
        </authorList>
    </citation>
    <scope>NUCLEOTIDE SEQUENCE</scope>
    <source>
        <strain evidence="9">CBS 113818</strain>
    </source>
</reference>
<dbReference type="InterPro" id="IPR051430">
    <property type="entry name" value="Fungal_TF_Env_Response"/>
</dbReference>
<dbReference type="Pfam" id="PF04082">
    <property type="entry name" value="Fungal_trans"/>
    <property type="match status" value="1"/>
</dbReference>
<dbReference type="PANTHER" id="PTHR31944">
    <property type="entry name" value="HEME-RESPONSIVE ZINC FINGER TRANSCRIPTION FACTOR HAP1"/>
    <property type="match status" value="1"/>
</dbReference>
<dbReference type="GO" id="GO:0001228">
    <property type="term" value="F:DNA-binding transcription activator activity, RNA polymerase II-specific"/>
    <property type="evidence" value="ECO:0007669"/>
    <property type="project" value="TreeGrafter"/>
</dbReference>
<dbReference type="CDD" id="cd12148">
    <property type="entry name" value="fungal_TF_MHR"/>
    <property type="match status" value="1"/>
</dbReference>
<dbReference type="SMART" id="SM00906">
    <property type="entry name" value="Fungal_trans"/>
    <property type="match status" value="1"/>
</dbReference>
<dbReference type="InterPro" id="IPR001138">
    <property type="entry name" value="Zn2Cys6_DnaBD"/>
</dbReference>
<dbReference type="Proteomes" id="UP000799424">
    <property type="component" value="Unassembled WGS sequence"/>
</dbReference>
<accession>A0A6A7AHB0</accession>
<dbReference type="Gene3D" id="4.10.240.10">
    <property type="entry name" value="Zn(2)-C6 fungal-type DNA-binding domain"/>
    <property type="match status" value="1"/>
</dbReference>
<dbReference type="PANTHER" id="PTHR31944:SF131">
    <property type="entry name" value="HEME-RESPONSIVE ZINC FINGER TRANSCRIPTION FACTOR HAP1"/>
    <property type="match status" value="1"/>
</dbReference>
<feature type="domain" description="Zn(2)-C6 fungal-type" evidence="8">
    <location>
        <begin position="16"/>
        <end position="46"/>
    </location>
</feature>
<dbReference type="InterPro" id="IPR036864">
    <property type="entry name" value="Zn2-C6_fun-type_DNA-bd_sf"/>
</dbReference>
<sequence>MAERVPDGRSRRPATSCLLCRKRKIRCNHETPCSNCLRARNENCVYESNNQPMPISRARLSQVQTAPAPRPQESVPLASASSASGSTLLNHASRSLEASSTAASTPPSQSSVLDAESMRLKLRIRDLEDQLSQLASRPVDSSHENPNSNIQTLNSTIGGTFHVHCEGSSLGQQPAIARSVTHKTRLFGQSHWAVNGVLLIRDVFESIDAHSRPETTKAWSGIERCKSLARFIKPQRTFSWLSSSTPNLPPKEISDALVDCYLRSTESIHRILHIPTFHRDYEAVWISNMAAADRAFVIQLSLVLAIGAVTYDEHFSLRTSATQWVCAARSWLSEPKSKSQLDIQTLQIGLLFLVAQERLGLVEDSTWISVGALLRKAIYMGLHRDPAFLPKRTTLAAEMRRRLWNTILEMTLQSSLTSGGPPFISLDDFDTAPPGNFDDDQIMTEDPVPQPPNSFTQVSIAIAFRETFPQRLAVVKFLNDLASPVAYDKTLQLDARLRTAYKSLGRTLLAYSRSTTVAPAPSPYEIRMADFIMHRYLLSLHAPYFGASFSETVYAFSRKVVVESSLKIWRAGYPVTINNSSLVPEANELQRLITCSSGFYPAGAIHAAFLIAIDLRMQLKEDESIEPAPLRPDLLSVIYESKQWCLQVIKAGETSVKGYLLMSIITTQIEGLMHGLREGEITSRMIKAVEEVEEKCMPMLTAMASEYQVPRNEFGDAPQPMDLAKDNETMGDFGCMPSDTLFDFANTEPMAWMFNDNPSMGMPSLW</sequence>
<dbReference type="GO" id="GO:0000978">
    <property type="term" value="F:RNA polymerase II cis-regulatory region sequence-specific DNA binding"/>
    <property type="evidence" value="ECO:0007669"/>
    <property type="project" value="TreeGrafter"/>
</dbReference>
<dbReference type="PROSITE" id="PS50048">
    <property type="entry name" value="ZN2_CY6_FUNGAL_2"/>
    <property type="match status" value="1"/>
</dbReference>
<dbReference type="CDD" id="cd00067">
    <property type="entry name" value="GAL4"/>
    <property type="match status" value="1"/>
</dbReference>
<dbReference type="GO" id="GO:0005634">
    <property type="term" value="C:nucleus"/>
    <property type="evidence" value="ECO:0007669"/>
    <property type="project" value="TreeGrafter"/>
</dbReference>
<keyword evidence="6" id="KW-0539">Nucleus</keyword>
<dbReference type="EMBL" id="MU006217">
    <property type="protein sequence ID" value="KAF2832596.1"/>
    <property type="molecule type" value="Genomic_DNA"/>
</dbReference>
<feature type="region of interest" description="Disordered" evidence="7">
    <location>
        <begin position="60"/>
        <end position="113"/>
    </location>
</feature>
<evidence type="ECO:0000259" key="8">
    <source>
        <dbReference type="PROSITE" id="PS50048"/>
    </source>
</evidence>
<dbReference type="InterPro" id="IPR007219">
    <property type="entry name" value="XnlR_reg_dom"/>
</dbReference>
<keyword evidence="1" id="KW-0479">Metal-binding</keyword>
<keyword evidence="2" id="KW-0862">Zinc</keyword>
<keyword evidence="3" id="KW-0805">Transcription regulation</keyword>
<dbReference type="Pfam" id="PF00172">
    <property type="entry name" value="Zn_clus"/>
    <property type="match status" value="1"/>
</dbReference>
<evidence type="ECO:0000313" key="10">
    <source>
        <dbReference type="Proteomes" id="UP000799424"/>
    </source>
</evidence>
<evidence type="ECO:0000256" key="2">
    <source>
        <dbReference type="ARBA" id="ARBA00022833"/>
    </source>
</evidence>
<evidence type="ECO:0000256" key="3">
    <source>
        <dbReference type="ARBA" id="ARBA00023015"/>
    </source>
</evidence>
<organism evidence="9 10">
    <name type="scientific">Ophiobolus disseminans</name>
    <dbReference type="NCBI Taxonomy" id="1469910"/>
    <lineage>
        <taxon>Eukaryota</taxon>
        <taxon>Fungi</taxon>
        <taxon>Dikarya</taxon>
        <taxon>Ascomycota</taxon>
        <taxon>Pezizomycotina</taxon>
        <taxon>Dothideomycetes</taxon>
        <taxon>Pleosporomycetidae</taxon>
        <taxon>Pleosporales</taxon>
        <taxon>Pleosporineae</taxon>
        <taxon>Phaeosphaeriaceae</taxon>
        <taxon>Ophiobolus</taxon>
    </lineage>
</organism>
<name>A0A6A7AHB0_9PLEO</name>
<evidence type="ECO:0000256" key="7">
    <source>
        <dbReference type="SAM" id="MobiDB-lite"/>
    </source>
</evidence>
<evidence type="ECO:0000256" key="4">
    <source>
        <dbReference type="ARBA" id="ARBA00023125"/>
    </source>
</evidence>
<dbReference type="GO" id="GO:0006351">
    <property type="term" value="P:DNA-templated transcription"/>
    <property type="evidence" value="ECO:0007669"/>
    <property type="project" value="InterPro"/>
</dbReference>
<keyword evidence="10" id="KW-1185">Reference proteome</keyword>
<dbReference type="GO" id="GO:0008270">
    <property type="term" value="F:zinc ion binding"/>
    <property type="evidence" value="ECO:0007669"/>
    <property type="project" value="InterPro"/>
</dbReference>
<protein>
    <recommendedName>
        <fullName evidence="8">Zn(2)-C6 fungal-type domain-containing protein</fullName>
    </recommendedName>
</protein>
<dbReference type="AlphaFoldDB" id="A0A6A7AHB0"/>
<evidence type="ECO:0000256" key="5">
    <source>
        <dbReference type="ARBA" id="ARBA00023163"/>
    </source>
</evidence>
<keyword evidence="4" id="KW-0238">DNA-binding</keyword>
<dbReference type="SMART" id="SM00066">
    <property type="entry name" value="GAL4"/>
    <property type="match status" value="1"/>
</dbReference>
<evidence type="ECO:0000313" key="9">
    <source>
        <dbReference type="EMBL" id="KAF2832596.1"/>
    </source>
</evidence>
<evidence type="ECO:0000256" key="1">
    <source>
        <dbReference type="ARBA" id="ARBA00022723"/>
    </source>
</evidence>
<gene>
    <name evidence="9" type="ORF">CC86DRAFT_313757</name>
</gene>
<keyword evidence="5" id="KW-0804">Transcription</keyword>
<feature type="compositionally biased region" description="Low complexity" evidence="7">
    <location>
        <begin position="78"/>
        <end position="111"/>
    </location>
</feature>
<dbReference type="SUPFAM" id="SSF57701">
    <property type="entry name" value="Zn2/Cys6 DNA-binding domain"/>
    <property type="match status" value="1"/>
</dbReference>